<name>A0A6J5N668_9CAUD</name>
<gene>
    <name evidence="1" type="ORF">UFOVP609_30</name>
</gene>
<protein>
    <submittedName>
        <fullName evidence="1">Uncharacterized protein</fullName>
    </submittedName>
</protein>
<sequence length="80" mass="8859">MNAAAKQEASVAEALGSLAYESVFIYGTGNENWTRIQIRDNYLGLDDVAMFFGNDFTIAKDDRDARSLLIRNNKIAKVVA</sequence>
<evidence type="ECO:0000313" key="1">
    <source>
        <dbReference type="EMBL" id="CAB4152836.1"/>
    </source>
</evidence>
<organism evidence="1">
    <name type="scientific">uncultured Caudovirales phage</name>
    <dbReference type="NCBI Taxonomy" id="2100421"/>
    <lineage>
        <taxon>Viruses</taxon>
        <taxon>Duplodnaviria</taxon>
        <taxon>Heunggongvirae</taxon>
        <taxon>Uroviricota</taxon>
        <taxon>Caudoviricetes</taxon>
        <taxon>Peduoviridae</taxon>
        <taxon>Maltschvirus</taxon>
        <taxon>Maltschvirus maltsch</taxon>
    </lineage>
</organism>
<dbReference type="EMBL" id="LR796588">
    <property type="protein sequence ID" value="CAB4152836.1"/>
    <property type="molecule type" value="Genomic_DNA"/>
</dbReference>
<accession>A0A6J5N668</accession>
<reference evidence="1" key="1">
    <citation type="submission" date="2020-04" db="EMBL/GenBank/DDBJ databases">
        <authorList>
            <person name="Chiriac C."/>
            <person name="Salcher M."/>
            <person name="Ghai R."/>
            <person name="Kavagutti S V."/>
        </authorList>
    </citation>
    <scope>NUCLEOTIDE SEQUENCE</scope>
</reference>
<proteinExistence type="predicted"/>